<dbReference type="PANTHER" id="PTHR22792:SF132">
    <property type="entry name" value="LA-RELATED PROTEIN 1"/>
    <property type="match status" value="1"/>
</dbReference>
<gene>
    <name evidence="5" type="ORF">BCR34DRAFT_32321</name>
</gene>
<reference evidence="5 6" key="1">
    <citation type="submission" date="2016-07" db="EMBL/GenBank/DDBJ databases">
        <title>Pervasive Adenine N6-methylation of Active Genes in Fungi.</title>
        <authorList>
            <consortium name="DOE Joint Genome Institute"/>
            <person name="Mondo S.J."/>
            <person name="Dannebaum R.O."/>
            <person name="Kuo R.C."/>
            <person name="Labutti K."/>
            <person name="Haridas S."/>
            <person name="Kuo A."/>
            <person name="Salamov A."/>
            <person name="Ahrendt S.R."/>
            <person name="Lipzen A."/>
            <person name="Sullivan W."/>
            <person name="Andreopoulos W.B."/>
            <person name="Clum A."/>
            <person name="Lindquist E."/>
            <person name="Daum C."/>
            <person name="Ramamoorthy G.K."/>
            <person name="Gryganskyi A."/>
            <person name="Culley D."/>
            <person name="Magnuson J.K."/>
            <person name="James T.Y."/>
            <person name="O'Malley M.A."/>
            <person name="Stajich J.E."/>
            <person name="Spatafora J.W."/>
            <person name="Visel A."/>
            <person name="Grigoriev I.V."/>
        </authorList>
    </citation>
    <scope>NUCLEOTIDE SEQUENCE [LARGE SCALE GENOMIC DNA]</scope>
    <source>
        <strain evidence="5 6">CBS 115471</strain>
    </source>
</reference>
<evidence type="ECO:0000313" key="5">
    <source>
        <dbReference type="EMBL" id="ORY06664.1"/>
    </source>
</evidence>
<dbReference type="CDD" id="cd07323">
    <property type="entry name" value="LAM"/>
    <property type="match status" value="1"/>
</dbReference>
<name>A0A1Y1Z971_9PLEO</name>
<evidence type="ECO:0000313" key="6">
    <source>
        <dbReference type="Proteomes" id="UP000193144"/>
    </source>
</evidence>
<feature type="compositionally biased region" description="Polar residues" evidence="3">
    <location>
        <begin position="944"/>
        <end position="961"/>
    </location>
</feature>
<keyword evidence="6" id="KW-1185">Reference proteome</keyword>
<feature type="compositionally biased region" description="Polar residues" evidence="3">
    <location>
        <begin position="553"/>
        <end position="563"/>
    </location>
</feature>
<proteinExistence type="predicted"/>
<evidence type="ECO:0000256" key="1">
    <source>
        <dbReference type="ARBA" id="ARBA00022884"/>
    </source>
</evidence>
<evidence type="ECO:0000256" key="2">
    <source>
        <dbReference type="PROSITE-ProRule" id="PRU00332"/>
    </source>
</evidence>
<dbReference type="PROSITE" id="PS50961">
    <property type="entry name" value="HTH_LA"/>
    <property type="match status" value="1"/>
</dbReference>
<dbReference type="GO" id="GO:0003723">
    <property type="term" value="F:RNA binding"/>
    <property type="evidence" value="ECO:0007669"/>
    <property type="project" value="UniProtKB-UniRule"/>
</dbReference>
<feature type="region of interest" description="Disordered" evidence="3">
    <location>
        <begin position="36"/>
        <end position="187"/>
    </location>
</feature>
<feature type="compositionally biased region" description="Polar residues" evidence="3">
    <location>
        <begin position="470"/>
        <end position="506"/>
    </location>
</feature>
<dbReference type="Gene3D" id="1.10.10.10">
    <property type="entry name" value="Winged helix-like DNA-binding domain superfamily/Winged helix DNA-binding domain"/>
    <property type="match status" value="1"/>
</dbReference>
<dbReference type="GO" id="GO:0005829">
    <property type="term" value="C:cytosol"/>
    <property type="evidence" value="ECO:0007669"/>
    <property type="project" value="TreeGrafter"/>
</dbReference>
<feature type="compositionally biased region" description="Polar residues" evidence="3">
    <location>
        <begin position="912"/>
        <end position="933"/>
    </location>
</feature>
<dbReference type="AlphaFoldDB" id="A0A1Y1Z971"/>
<feature type="compositionally biased region" description="Gly residues" evidence="3">
    <location>
        <begin position="380"/>
        <end position="393"/>
    </location>
</feature>
<feature type="compositionally biased region" description="Low complexity" evidence="3">
    <location>
        <begin position="36"/>
        <end position="46"/>
    </location>
</feature>
<feature type="compositionally biased region" description="Polar residues" evidence="3">
    <location>
        <begin position="131"/>
        <end position="153"/>
    </location>
</feature>
<organism evidence="5 6">
    <name type="scientific">Clohesyomyces aquaticus</name>
    <dbReference type="NCBI Taxonomy" id="1231657"/>
    <lineage>
        <taxon>Eukaryota</taxon>
        <taxon>Fungi</taxon>
        <taxon>Dikarya</taxon>
        <taxon>Ascomycota</taxon>
        <taxon>Pezizomycotina</taxon>
        <taxon>Dothideomycetes</taxon>
        <taxon>Pleosporomycetidae</taxon>
        <taxon>Pleosporales</taxon>
        <taxon>Lindgomycetaceae</taxon>
        <taxon>Clohesyomyces</taxon>
    </lineage>
</organism>
<dbReference type="EMBL" id="MCFA01000115">
    <property type="protein sequence ID" value="ORY06664.1"/>
    <property type="molecule type" value="Genomic_DNA"/>
</dbReference>
<dbReference type="Pfam" id="PF05383">
    <property type="entry name" value="La"/>
    <property type="match status" value="1"/>
</dbReference>
<feature type="compositionally biased region" description="Basic and acidic residues" evidence="3">
    <location>
        <begin position="246"/>
        <end position="297"/>
    </location>
</feature>
<evidence type="ECO:0000259" key="4">
    <source>
        <dbReference type="PROSITE" id="PS50961"/>
    </source>
</evidence>
<feature type="region of interest" description="Disordered" evidence="3">
    <location>
        <begin position="200"/>
        <end position="605"/>
    </location>
</feature>
<dbReference type="SMART" id="SM00715">
    <property type="entry name" value="LA"/>
    <property type="match status" value="1"/>
</dbReference>
<feature type="compositionally biased region" description="Basic and acidic residues" evidence="3">
    <location>
        <begin position="540"/>
        <end position="551"/>
    </location>
</feature>
<feature type="region of interest" description="Disordered" evidence="3">
    <location>
        <begin position="908"/>
        <end position="961"/>
    </location>
</feature>
<dbReference type="OrthoDB" id="340227at2759"/>
<feature type="domain" description="HTH La-type RNA-binding" evidence="4">
    <location>
        <begin position="691"/>
        <end position="785"/>
    </location>
</feature>
<feature type="compositionally biased region" description="Low complexity" evidence="3">
    <location>
        <begin position="53"/>
        <end position="65"/>
    </location>
</feature>
<dbReference type="InterPro" id="IPR045180">
    <property type="entry name" value="La_dom_prot"/>
</dbReference>
<dbReference type="InterPro" id="IPR006630">
    <property type="entry name" value="La_HTH"/>
</dbReference>
<feature type="compositionally biased region" description="Basic and acidic residues" evidence="3">
    <location>
        <begin position="166"/>
        <end position="175"/>
    </location>
</feature>
<keyword evidence="1 2" id="KW-0694">RNA-binding</keyword>
<dbReference type="InterPro" id="IPR036390">
    <property type="entry name" value="WH_DNA-bd_sf"/>
</dbReference>
<dbReference type="InterPro" id="IPR036388">
    <property type="entry name" value="WH-like_DNA-bd_sf"/>
</dbReference>
<dbReference type="STRING" id="1231657.A0A1Y1Z971"/>
<dbReference type="PANTHER" id="PTHR22792">
    <property type="entry name" value="LUPUS LA PROTEIN-RELATED"/>
    <property type="match status" value="1"/>
</dbReference>
<dbReference type="GO" id="GO:0010494">
    <property type="term" value="C:cytoplasmic stress granule"/>
    <property type="evidence" value="ECO:0007669"/>
    <property type="project" value="TreeGrafter"/>
</dbReference>
<dbReference type="Proteomes" id="UP000193144">
    <property type="component" value="Unassembled WGS sequence"/>
</dbReference>
<dbReference type="SUPFAM" id="SSF46785">
    <property type="entry name" value="Winged helix' DNA-binding domain"/>
    <property type="match status" value="1"/>
</dbReference>
<dbReference type="GO" id="GO:0045727">
    <property type="term" value="P:positive regulation of translation"/>
    <property type="evidence" value="ECO:0007669"/>
    <property type="project" value="TreeGrafter"/>
</dbReference>
<sequence>MAATPVRRSGSDLSSPPVPFSYAQAAKGLSSTAASAAASSKPASGAITPSKDATPAVSTTPSAAALNWADDTEVGDFSPRKPSIAQDVQATGMAAPAKPAAPQEPLTTSSVSSPDLAGSSSSTAIKDDDVSSIQNPSSESTWENKSQASTSVDKSTDSGEQAADTIKAKDQDRSSFKPLQEAPVPVVNIWKQRAEEIAAKAKGIQKPVVPRPNPTSSAPAITNGVPQGPNPTAAKKGKNNVAVESIETREKGNLNEAKAKTRDEDRNGHGRKESRLDAETEKPKKGTKARTLEKEVTKPVANPLPLPPTRDQESWPTPDSAIDENKKKVQEKGDKGEKERNTSTSVGSHGKKEWVTVPYTPTVIFNTPLPNTAPGRRGGRGGGRGGAQSGGRGNAYSSANGGSTEKETPTPSALPNGEQPKRGRSDGPTMRDTSPTKAKRTVSAGSSSLKDAKATPVSAEKMTKAVPASESETPSRRNSVMTETAPGSQPSGQNNTYPRQVTSSRSNKGRRGDLPTQGDRRKDIDLASPTKDNTSSYGRTDVEDPDRRESAFQDGQNGQSKTGANERRPFGSFSGRGRERGVPRGARGSYQSGGHQFGNGHMPLQQSAPFQLPRSPTTFHPDQANFYPQHSRSYRGNGPRSQSMTTENMYGRVPGYGATHPGIPPISTFMNPGMYEYSTIPLSAPPFSPFSVDQYTLIAMVTTQLEYYFSVENLCKDIFLRKHMDSKGFVYLGVIAEFNRIKQLTTDMELIRHVCYQSRVIEFVVGKDGKDRLRRREGWEQWVLAKPERDASAQNDGPDELHNPPIPHPAGFDQPGIPRYPDASAVSPTGPVPLANDGTYPGINGAQHSGSSTAATLVDSTLNGHVVEGLNGSVTPNGQPIETSARTVNGELDSFSDEQVETLSVIVRKQDQPSAPSLPPSATRTFSHGSIDSRSGVPDETDRLSSQLSSPKVNGTGPSQG</sequence>
<feature type="compositionally biased region" description="Polar residues" evidence="3">
    <location>
        <begin position="395"/>
        <end position="413"/>
    </location>
</feature>
<protein>
    <recommendedName>
        <fullName evidence="4">HTH La-type RNA-binding domain-containing protein</fullName>
    </recommendedName>
</protein>
<feature type="compositionally biased region" description="Basic and acidic residues" evidence="3">
    <location>
        <begin position="323"/>
        <end position="341"/>
    </location>
</feature>
<feature type="compositionally biased region" description="Polar residues" evidence="3">
    <location>
        <begin position="105"/>
        <end position="124"/>
    </location>
</feature>
<evidence type="ECO:0000256" key="3">
    <source>
        <dbReference type="SAM" id="MobiDB-lite"/>
    </source>
</evidence>
<feature type="compositionally biased region" description="Basic and acidic residues" evidence="3">
    <location>
        <begin position="510"/>
        <end position="525"/>
    </location>
</feature>
<feature type="region of interest" description="Disordered" evidence="3">
    <location>
        <begin position="785"/>
        <end position="852"/>
    </location>
</feature>
<comment type="caution">
    <text evidence="5">The sequence shown here is derived from an EMBL/GenBank/DDBJ whole genome shotgun (WGS) entry which is preliminary data.</text>
</comment>
<accession>A0A1Y1Z971</accession>